<dbReference type="GO" id="GO:0008360">
    <property type="term" value="P:regulation of cell shape"/>
    <property type="evidence" value="ECO:0007669"/>
    <property type="project" value="UniProtKB-KW"/>
</dbReference>
<evidence type="ECO:0000256" key="3">
    <source>
        <dbReference type="ARBA" id="ARBA00022679"/>
    </source>
</evidence>
<keyword evidence="8 16" id="KW-0472">Membrane</keyword>
<keyword evidence="7 16" id="KW-1133">Transmembrane helix</keyword>
<dbReference type="GO" id="GO:0008955">
    <property type="term" value="F:peptidoglycan glycosyltransferase activity"/>
    <property type="evidence" value="ECO:0007669"/>
    <property type="project" value="UniProtKB-EC"/>
</dbReference>
<evidence type="ECO:0000256" key="10">
    <source>
        <dbReference type="ARBA" id="ARBA00033270"/>
    </source>
</evidence>
<dbReference type="AlphaFoldDB" id="A0A853F1Z6"/>
<dbReference type="PANTHER" id="PTHR30474:SF2">
    <property type="entry name" value="PEPTIDOGLYCAN GLYCOSYLTRANSFERASE FTSW-RELATED"/>
    <property type="match status" value="1"/>
</dbReference>
<sequence>MLSKLFNATGQLPDKHLLFTILSLLTFGFILSSSASIGHFGSYDKAINQLIYIVLGIGVGAIVMKVPLYFYKENRYLLVLLTLALLVIVLTPLGKTINGSTRWIDLVAFRLQPSEILKIVMILFTAGFLVEQEKDLRSPLLGISKALTIISVPSLLLVAEPDYGATIIIVATILVMLLAAGVYIKQLIYAGFIAIVPIAILIAFNKNRVDRFISFWEDDFWFNNSDKVWQTKQALIGIARGDWTGAGLGNSIQKYTKLPEPHTDMIFSIIGEETGIIGMGFVLFIFTYIILKGFNIAKAALKDNRRYSSYVGFGICTWLSMQFSVNIAMNLGLIPPKGFTLPMVSYGGSSMIFTLISMAILLRIDMESRAESSKRKYYV</sequence>
<evidence type="ECO:0000256" key="8">
    <source>
        <dbReference type="ARBA" id="ARBA00023136"/>
    </source>
</evidence>
<evidence type="ECO:0000256" key="9">
    <source>
        <dbReference type="ARBA" id="ARBA00032370"/>
    </source>
</evidence>
<dbReference type="GO" id="GO:0032153">
    <property type="term" value="C:cell division site"/>
    <property type="evidence" value="ECO:0007669"/>
    <property type="project" value="TreeGrafter"/>
</dbReference>
<dbReference type="InterPro" id="IPR001182">
    <property type="entry name" value="FtsW/RodA"/>
</dbReference>
<accession>A0A853F1Z6</accession>
<comment type="catalytic activity">
    <reaction evidence="15">
        <text>[GlcNAc-(1-&gt;4)-Mur2Ac(oyl-L-Ala-gamma-D-Glu-L-Lys-D-Ala-D-Ala)](n)-di-trans,octa-cis-undecaprenyl diphosphate + beta-D-GlcNAc-(1-&gt;4)-Mur2Ac(oyl-L-Ala-gamma-D-Glu-L-Lys-D-Ala-D-Ala)-di-trans,octa-cis-undecaprenyl diphosphate = [GlcNAc-(1-&gt;4)-Mur2Ac(oyl-L-Ala-gamma-D-Glu-L-Lys-D-Ala-D-Ala)](n+1)-di-trans,octa-cis-undecaprenyl diphosphate + di-trans,octa-cis-undecaprenyl diphosphate + H(+)</text>
        <dbReference type="Rhea" id="RHEA:23708"/>
        <dbReference type="Rhea" id="RHEA-COMP:9602"/>
        <dbReference type="Rhea" id="RHEA-COMP:9603"/>
        <dbReference type="ChEBI" id="CHEBI:15378"/>
        <dbReference type="ChEBI" id="CHEBI:58405"/>
        <dbReference type="ChEBI" id="CHEBI:60033"/>
        <dbReference type="ChEBI" id="CHEBI:78435"/>
        <dbReference type="EC" id="2.4.99.28"/>
    </reaction>
</comment>
<keyword evidence="17" id="KW-0131">Cell cycle</keyword>
<name>A0A853F1Z6_9GAMM</name>
<evidence type="ECO:0000256" key="2">
    <source>
        <dbReference type="ARBA" id="ARBA00022676"/>
    </source>
</evidence>
<protein>
    <recommendedName>
        <fullName evidence="12">Probable peptidoglycan glycosyltransferase FtsW</fullName>
        <ecNumber evidence="14">2.4.99.28</ecNumber>
    </recommendedName>
    <alternativeName>
        <fullName evidence="13">Cell division protein FtsW</fullName>
    </alternativeName>
    <alternativeName>
        <fullName evidence="10">Cell wall polymerase</fullName>
    </alternativeName>
    <alternativeName>
        <fullName evidence="9">Peptidoglycan polymerase</fullName>
    </alternativeName>
</protein>
<feature type="transmembrane region" description="Helical" evidence="16">
    <location>
        <begin position="187"/>
        <end position="204"/>
    </location>
</feature>
<keyword evidence="4 16" id="KW-0812">Transmembrane</keyword>
<gene>
    <name evidence="17" type="ORF">H0A76_08875</name>
</gene>
<feature type="transmembrane region" description="Helical" evidence="16">
    <location>
        <begin position="50"/>
        <end position="70"/>
    </location>
</feature>
<feature type="transmembrane region" description="Helical" evidence="16">
    <location>
        <begin position="346"/>
        <end position="366"/>
    </location>
</feature>
<dbReference type="GO" id="GO:0015648">
    <property type="term" value="F:lipid-linked peptidoglycan transporter activity"/>
    <property type="evidence" value="ECO:0007669"/>
    <property type="project" value="TreeGrafter"/>
</dbReference>
<dbReference type="GO" id="GO:0051301">
    <property type="term" value="P:cell division"/>
    <property type="evidence" value="ECO:0007669"/>
    <property type="project" value="UniProtKB-KW"/>
</dbReference>
<organism evidence="17 18">
    <name type="scientific">Candidatus Thiodubiliella endoseptemdiera</name>
    <dbReference type="NCBI Taxonomy" id="2738886"/>
    <lineage>
        <taxon>Bacteria</taxon>
        <taxon>Pseudomonadati</taxon>
        <taxon>Pseudomonadota</taxon>
        <taxon>Gammaproteobacteria</taxon>
        <taxon>Candidatus Pseudothioglobaceae</taxon>
        <taxon>Candidatus Thiodubiliella</taxon>
    </lineage>
</organism>
<evidence type="ECO:0000256" key="1">
    <source>
        <dbReference type="ARBA" id="ARBA00004141"/>
    </source>
</evidence>
<evidence type="ECO:0000256" key="7">
    <source>
        <dbReference type="ARBA" id="ARBA00022989"/>
    </source>
</evidence>
<comment type="caution">
    <text evidence="17">The sequence shown here is derived from an EMBL/GenBank/DDBJ whole genome shotgun (WGS) entry which is preliminary data.</text>
</comment>
<evidence type="ECO:0000256" key="15">
    <source>
        <dbReference type="ARBA" id="ARBA00049902"/>
    </source>
</evidence>
<keyword evidence="6" id="KW-0573">Peptidoglycan synthesis</keyword>
<dbReference type="EMBL" id="JACCHT010000002">
    <property type="protein sequence ID" value="NYT27983.1"/>
    <property type="molecule type" value="Genomic_DNA"/>
</dbReference>
<keyword evidence="5" id="KW-0133">Cell shape</keyword>
<evidence type="ECO:0000313" key="17">
    <source>
        <dbReference type="EMBL" id="NYT27983.1"/>
    </source>
</evidence>
<dbReference type="PANTHER" id="PTHR30474">
    <property type="entry name" value="CELL CYCLE PROTEIN"/>
    <property type="match status" value="1"/>
</dbReference>
<dbReference type="Pfam" id="PF01098">
    <property type="entry name" value="FTSW_RODA_SPOVE"/>
    <property type="match status" value="1"/>
</dbReference>
<feature type="transmembrane region" description="Helical" evidence="16">
    <location>
        <begin position="115"/>
        <end position="130"/>
    </location>
</feature>
<dbReference type="GO" id="GO:0005886">
    <property type="term" value="C:plasma membrane"/>
    <property type="evidence" value="ECO:0007669"/>
    <property type="project" value="TreeGrafter"/>
</dbReference>
<dbReference type="GO" id="GO:0009252">
    <property type="term" value="P:peptidoglycan biosynthetic process"/>
    <property type="evidence" value="ECO:0007669"/>
    <property type="project" value="UniProtKB-KW"/>
</dbReference>
<evidence type="ECO:0000256" key="4">
    <source>
        <dbReference type="ARBA" id="ARBA00022692"/>
    </source>
</evidence>
<keyword evidence="3" id="KW-0808">Transferase</keyword>
<proteinExistence type="inferred from homology"/>
<evidence type="ECO:0000256" key="12">
    <source>
        <dbReference type="ARBA" id="ARBA00041185"/>
    </source>
</evidence>
<dbReference type="Proteomes" id="UP000568751">
    <property type="component" value="Unassembled WGS sequence"/>
</dbReference>
<evidence type="ECO:0000256" key="5">
    <source>
        <dbReference type="ARBA" id="ARBA00022960"/>
    </source>
</evidence>
<keyword evidence="17" id="KW-0132">Cell division</keyword>
<comment type="similarity">
    <text evidence="11">Belongs to the SEDS family. FtsW subfamily.</text>
</comment>
<dbReference type="EC" id="2.4.99.28" evidence="14"/>
<evidence type="ECO:0000256" key="11">
    <source>
        <dbReference type="ARBA" id="ARBA00038053"/>
    </source>
</evidence>
<keyword evidence="2" id="KW-0328">Glycosyltransferase</keyword>
<feature type="transmembrane region" description="Helical" evidence="16">
    <location>
        <begin position="265"/>
        <end position="291"/>
    </location>
</feature>
<reference evidence="17 18" key="1">
    <citation type="submission" date="2020-05" db="EMBL/GenBank/DDBJ databases">
        <title>Horizontal transmission and recombination maintain forever young bacterial symbiont genomes.</title>
        <authorList>
            <person name="Russell S.L."/>
            <person name="Pepper-Tunick E."/>
            <person name="Svedberg J."/>
            <person name="Byrne A."/>
            <person name="Ruelas Castillo J."/>
            <person name="Vollmers C."/>
            <person name="Beinart R.A."/>
            <person name="Corbett-Detig R."/>
        </authorList>
    </citation>
    <scope>NUCLEOTIDE SEQUENCE [LARGE SCALE GENOMIC DNA]</scope>
    <source>
        <strain evidence="17">455</strain>
    </source>
</reference>
<comment type="subcellular location">
    <subcellularLocation>
        <location evidence="1">Membrane</location>
        <topology evidence="1">Multi-pass membrane protein</topology>
    </subcellularLocation>
</comment>
<feature type="transmembrane region" description="Helical" evidence="16">
    <location>
        <begin position="16"/>
        <end position="38"/>
    </location>
</feature>
<feature type="transmembrane region" description="Helical" evidence="16">
    <location>
        <begin position="76"/>
        <end position="94"/>
    </location>
</feature>
<feature type="transmembrane region" description="Helical" evidence="16">
    <location>
        <begin position="311"/>
        <end position="334"/>
    </location>
</feature>
<dbReference type="RefSeq" id="WP_369151307.1">
    <property type="nucleotide sequence ID" value="NZ_OZ156463.1"/>
</dbReference>
<evidence type="ECO:0000256" key="16">
    <source>
        <dbReference type="SAM" id="Phobius"/>
    </source>
</evidence>
<evidence type="ECO:0000256" key="14">
    <source>
        <dbReference type="ARBA" id="ARBA00044770"/>
    </source>
</evidence>
<evidence type="ECO:0000256" key="13">
    <source>
        <dbReference type="ARBA" id="ARBA00041418"/>
    </source>
</evidence>
<evidence type="ECO:0000256" key="6">
    <source>
        <dbReference type="ARBA" id="ARBA00022984"/>
    </source>
</evidence>
<feature type="transmembrane region" description="Helical" evidence="16">
    <location>
        <begin position="163"/>
        <end position="180"/>
    </location>
</feature>
<evidence type="ECO:0000313" key="18">
    <source>
        <dbReference type="Proteomes" id="UP000568751"/>
    </source>
</evidence>